<dbReference type="Proteomes" id="UP000784880">
    <property type="component" value="Unassembled WGS sequence"/>
</dbReference>
<sequence>MNMKNRWILFLTLIIGITLITSPAFAVETMTAHEQHHLMTKEEFKDWLFQNDFDREINLIQQHHTWAPDYKRFNGTNHFELLQGMENHHINKMGWDHIAQNLTTFPDGKVAVSRPFNIAPEGSIGSKANAHGIAIEHVGNFDKGNDVMTKEHKETIVYITALLCIKFGLTPSIDSITYHHWWNHKTEKRVLDNAQDHEVKSCPGTGFFGGNSTNDAKNYFYPLVSRKIDEILASMK</sequence>
<evidence type="ECO:0000313" key="3">
    <source>
        <dbReference type="EMBL" id="MBU9712275.1"/>
    </source>
</evidence>
<accession>A0ABS6JFV2</accession>
<dbReference type="Pfam" id="PF01510">
    <property type="entry name" value="Amidase_2"/>
    <property type="match status" value="1"/>
</dbReference>
<feature type="chain" id="PRO_5046660850" evidence="1">
    <location>
        <begin position="27"/>
        <end position="236"/>
    </location>
</feature>
<dbReference type="RefSeq" id="WP_217066463.1">
    <property type="nucleotide sequence ID" value="NZ_JAHQCS010000096.1"/>
</dbReference>
<dbReference type="InterPro" id="IPR002502">
    <property type="entry name" value="Amidase_domain"/>
</dbReference>
<organism evidence="3 4">
    <name type="scientific">Evansella tamaricis</name>
    <dbReference type="NCBI Taxonomy" id="2069301"/>
    <lineage>
        <taxon>Bacteria</taxon>
        <taxon>Bacillati</taxon>
        <taxon>Bacillota</taxon>
        <taxon>Bacilli</taxon>
        <taxon>Bacillales</taxon>
        <taxon>Bacillaceae</taxon>
        <taxon>Evansella</taxon>
    </lineage>
</organism>
<comment type="caution">
    <text evidence="3">The sequence shown here is derived from an EMBL/GenBank/DDBJ whole genome shotgun (WGS) entry which is preliminary data.</text>
</comment>
<evidence type="ECO:0000313" key="4">
    <source>
        <dbReference type="Proteomes" id="UP000784880"/>
    </source>
</evidence>
<dbReference type="EMBL" id="JAHQCS010000096">
    <property type="protein sequence ID" value="MBU9712275.1"/>
    <property type="molecule type" value="Genomic_DNA"/>
</dbReference>
<proteinExistence type="predicted"/>
<dbReference type="GO" id="GO:0008745">
    <property type="term" value="F:N-acetylmuramoyl-L-alanine amidase activity"/>
    <property type="evidence" value="ECO:0007669"/>
    <property type="project" value="UniProtKB-EC"/>
</dbReference>
<name>A0ABS6JFV2_9BACI</name>
<evidence type="ECO:0000259" key="2">
    <source>
        <dbReference type="Pfam" id="PF01510"/>
    </source>
</evidence>
<feature type="signal peptide" evidence="1">
    <location>
        <begin position="1"/>
        <end position="26"/>
    </location>
</feature>
<reference evidence="3 4" key="1">
    <citation type="submission" date="2021-06" db="EMBL/GenBank/DDBJ databases">
        <title>Bacillus sp. RD4P76, an endophyte from a halophyte.</title>
        <authorList>
            <person name="Sun J.-Q."/>
        </authorList>
    </citation>
    <scope>NUCLEOTIDE SEQUENCE [LARGE SCALE GENOMIC DNA]</scope>
    <source>
        <strain evidence="3 4">CGMCC 1.15917</strain>
    </source>
</reference>
<evidence type="ECO:0000256" key="1">
    <source>
        <dbReference type="SAM" id="SignalP"/>
    </source>
</evidence>
<keyword evidence="3" id="KW-0378">Hydrolase</keyword>
<keyword evidence="4" id="KW-1185">Reference proteome</keyword>
<feature type="domain" description="N-acetylmuramoyl-L-alanine amidase" evidence="2">
    <location>
        <begin position="55"/>
        <end position="204"/>
    </location>
</feature>
<gene>
    <name evidence="3" type="ORF">KS419_11030</name>
</gene>
<keyword evidence="1" id="KW-0732">Signal</keyword>
<dbReference type="EC" id="3.5.1.28" evidence="3"/>
<protein>
    <submittedName>
        <fullName evidence="3">N-acetylmuramoyl-L-alanine amidase</fullName>
        <ecNumber evidence="3">3.5.1.28</ecNumber>
    </submittedName>
</protein>